<gene>
    <name evidence="2" type="ORF">AWW66_03050</name>
</gene>
<proteinExistence type="predicted"/>
<sequence>MRRLLATAVVPLVLLAGVGCSTDPDPAPPGADPVAPVGPAVALPSAGASASQVCAAAQQAGTLAVQTYVDELGRMVAATGADDAPGAQAARDRAGAALTGWRSALRELSTRATDPPLKTLLTDMADEVEAKGADVDEIDEVDLERLRQRLDPLCAR</sequence>
<feature type="chain" id="PRO_5039627572" description="Lipoprotein" evidence="1">
    <location>
        <begin position="22"/>
        <end position="156"/>
    </location>
</feature>
<evidence type="ECO:0000313" key="2">
    <source>
        <dbReference type="EMBL" id="KXK63530.1"/>
    </source>
</evidence>
<reference evidence="2 3" key="1">
    <citation type="submission" date="2016-01" db="EMBL/GenBank/DDBJ databases">
        <title>Whole genome sequence and analysis of Micromonospora rosaria DSM 803, which can produce antibacterial substance rosamicin.</title>
        <authorList>
            <person name="Yang H."/>
            <person name="He X."/>
            <person name="Zhu D."/>
        </authorList>
    </citation>
    <scope>NUCLEOTIDE SEQUENCE [LARGE SCALE GENOMIC DNA]</scope>
    <source>
        <strain evidence="2 3">DSM 803</strain>
    </source>
</reference>
<keyword evidence="3" id="KW-1185">Reference proteome</keyword>
<dbReference type="AlphaFoldDB" id="A0A136PYI5"/>
<organism evidence="2 3">
    <name type="scientific">Micromonospora rosaria</name>
    <dbReference type="NCBI Taxonomy" id="47874"/>
    <lineage>
        <taxon>Bacteria</taxon>
        <taxon>Bacillati</taxon>
        <taxon>Actinomycetota</taxon>
        <taxon>Actinomycetes</taxon>
        <taxon>Micromonosporales</taxon>
        <taxon>Micromonosporaceae</taxon>
        <taxon>Micromonospora</taxon>
    </lineage>
</organism>
<evidence type="ECO:0008006" key="4">
    <source>
        <dbReference type="Google" id="ProtNLM"/>
    </source>
</evidence>
<evidence type="ECO:0000256" key="1">
    <source>
        <dbReference type="SAM" id="SignalP"/>
    </source>
</evidence>
<dbReference type="OrthoDB" id="3389462at2"/>
<dbReference type="PROSITE" id="PS51257">
    <property type="entry name" value="PROKAR_LIPOPROTEIN"/>
    <property type="match status" value="1"/>
</dbReference>
<name>A0A136PYI5_9ACTN</name>
<evidence type="ECO:0000313" key="3">
    <source>
        <dbReference type="Proteomes" id="UP000070620"/>
    </source>
</evidence>
<dbReference type="EMBL" id="LRQV01000005">
    <property type="protein sequence ID" value="KXK63530.1"/>
    <property type="molecule type" value="Genomic_DNA"/>
</dbReference>
<dbReference type="RefSeq" id="WP_067359755.1">
    <property type="nucleotide sequence ID" value="NZ_JBIUBN010000014.1"/>
</dbReference>
<dbReference type="Proteomes" id="UP000070620">
    <property type="component" value="Unassembled WGS sequence"/>
</dbReference>
<keyword evidence="1" id="KW-0732">Signal</keyword>
<protein>
    <recommendedName>
        <fullName evidence="4">Lipoprotein</fullName>
    </recommendedName>
</protein>
<accession>A0A136PYI5</accession>
<comment type="caution">
    <text evidence="2">The sequence shown here is derived from an EMBL/GenBank/DDBJ whole genome shotgun (WGS) entry which is preliminary data.</text>
</comment>
<feature type="signal peptide" evidence="1">
    <location>
        <begin position="1"/>
        <end position="21"/>
    </location>
</feature>